<accession>A0A2D3WAB1</accession>
<dbReference type="PROSITE" id="PS51257">
    <property type="entry name" value="PROKAR_LIPOPROTEIN"/>
    <property type="match status" value="1"/>
</dbReference>
<organism evidence="2 3">
    <name type="scientific">Sulfurospirillum cavolei</name>
    <dbReference type="NCBI Taxonomy" id="366522"/>
    <lineage>
        <taxon>Bacteria</taxon>
        <taxon>Pseudomonadati</taxon>
        <taxon>Campylobacterota</taxon>
        <taxon>Epsilonproteobacteria</taxon>
        <taxon>Campylobacterales</taxon>
        <taxon>Sulfurospirillaceae</taxon>
        <taxon>Sulfurospirillum</taxon>
    </lineage>
</organism>
<feature type="domain" description="ABC-type transport auxiliary lipoprotein component" evidence="1">
    <location>
        <begin position="31"/>
        <end position="192"/>
    </location>
</feature>
<proteinExistence type="predicted"/>
<dbReference type="InterPro" id="IPR005586">
    <property type="entry name" value="ABC_trans_aux"/>
</dbReference>
<dbReference type="AlphaFoldDB" id="A0A2D3WAB1"/>
<dbReference type="Proteomes" id="UP000231638">
    <property type="component" value="Unassembled WGS sequence"/>
</dbReference>
<evidence type="ECO:0000259" key="1">
    <source>
        <dbReference type="Pfam" id="PF03886"/>
    </source>
</evidence>
<comment type="caution">
    <text evidence="2">The sequence shown here is derived from an EMBL/GenBank/DDBJ whole genome shotgun (WGS) entry which is preliminary data.</text>
</comment>
<sequence>MKIVGFLSLVFMLLGLSGCSFKETNLKPYTYSLEPMVNLTRTNTPNHDVLKIARIDAPSGLNSRAILYKQEGAMLPYKYGTWSETPPLKLQYLIAEALQDQNHFESVISGTSMASNNLVLESVLQNFEEVFDANDNSYVYVNIRFRLIDIKSGNVLGTTRIASKKTVTKQNGAEGTVEAFNLATKELIEHLAVWINTVR</sequence>
<dbReference type="Gene3D" id="3.40.50.10610">
    <property type="entry name" value="ABC-type transport auxiliary lipoprotein component"/>
    <property type="match status" value="1"/>
</dbReference>
<dbReference type="Pfam" id="PF03886">
    <property type="entry name" value="ABC_trans_aux"/>
    <property type="match status" value="1"/>
</dbReference>
<dbReference type="SUPFAM" id="SSF159594">
    <property type="entry name" value="XCC0632-like"/>
    <property type="match status" value="1"/>
</dbReference>
<name>A0A2D3WAB1_9BACT</name>
<dbReference type="STRING" id="366522.GCA_001548055_02664"/>
<evidence type="ECO:0000313" key="3">
    <source>
        <dbReference type="Proteomes" id="UP000231638"/>
    </source>
</evidence>
<gene>
    <name evidence="2" type="ORF">CFH80_00035</name>
</gene>
<dbReference type="EMBL" id="DLUG01000002">
    <property type="protein sequence ID" value="DAB37348.1"/>
    <property type="molecule type" value="Genomic_DNA"/>
</dbReference>
<evidence type="ECO:0000313" key="2">
    <source>
        <dbReference type="EMBL" id="DAB37348.1"/>
    </source>
</evidence>
<reference evidence="2 3" key="1">
    <citation type="journal article" date="2017" name="Front. Microbiol.">
        <title>Comparative Genomic Analysis of the Class Epsilonproteobacteria and Proposed Reclassification to Epsilonbacteraeota (phyl. nov.).</title>
        <authorList>
            <person name="Waite D.W."/>
            <person name="Vanwonterghem I."/>
            <person name="Rinke C."/>
            <person name="Parks D.H."/>
            <person name="Zhang Y."/>
            <person name="Takai K."/>
            <person name="Sievert S.M."/>
            <person name="Simon J."/>
            <person name="Campbell B.J."/>
            <person name="Hanson T.E."/>
            <person name="Woyke T."/>
            <person name="Klotz M.G."/>
            <person name="Hugenholtz P."/>
        </authorList>
    </citation>
    <scope>NUCLEOTIDE SEQUENCE [LARGE SCALE GENOMIC DNA]</scope>
    <source>
        <strain evidence="2">UBA11420</strain>
    </source>
</reference>
<protein>
    <submittedName>
        <fullName evidence="2">ABC transporter</fullName>
    </submittedName>
</protein>